<reference evidence="4" key="1">
    <citation type="submission" date="2017-09" db="EMBL/GenBank/DDBJ databases">
        <authorList>
            <person name="Varghese N."/>
            <person name="Submissions S."/>
        </authorList>
    </citation>
    <scope>NUCLEOTIDE SEQUENCE [LARGE SCALE GENOMIC DNA]</scope>
    <source>
        <strain evidence="4">MSL47</strain>
    </source>
</reference>
<dbReference type="InterPro" id="IPR018537">
    <property type="entry name" value="Peptidoglycan-bd_3"/>
</dbReference>
<proteinExistence type="predicted"/>
<accession>A0A285HC63</accession>
<dbReference type="STRING" id="1413210.U472_11285"/>
<dbReference type="SUPFAM" id="SSF53955">
    <property type="entry name" value="Lysozyme-like"/>
    <property type="match status" value="1"/>
</dbReference>
<evidence type="ECO:0000313" key="3">
    <source>
        <dbReference type="EMBL" id="SNY33328.1"/>
    </source>
</evidence>
<dbReference type="OrthoDB" id="672438at2"/>
<dbReference type="CDD" id="cd13926">
    <property type="entry name" value="N-acetylmuramidase_GH108"/>
    <property type="match status" value="1"/>
</dbReference>
<evidence type="ECO:0000259" key="1">
    <source>
        <dbReference type="Pfam" id="PF05838"/>
    </source>
</evidence>
<dbReference type="Pfam" id="PF09374">
    <property type="entry name" value="PG_binding_3"/>
    <property type="match status" value="1"/>
</dbReference>
<organism evidence="3 4">
    <name type="scientific">Orenia metallireducens</name>
    <dbReference type="NCBI Taxonomy" id="1413210"/>
    <lineage>
        <taxon>Bacteria</taxon>
        <taxon>Bacillati</taxon>
        <taxon>Bacillota</taxon>
        <taxon>Clostridia</taxon>
        <taxon>Halanaerobiales</taxon>
        <taxon>Halobacteroidaceae</taxon>
        <taxon>Orenia</taxon>
    </lineage>
</organism>
<dbReference type="InterPro" id="IPR008565">
    <property type="entry name" value="TtsA-like_GH18_dom"/>
</dbReference>
<dbReference type="InterPro" id="IPR023346">
    <property type="entry name" value="Lysozyme-like_dom_sf"/>
</dbReference>
<feature type="domain" description="Peptidoglycan binding" evidence="2">
    <location>
        <begin position="107"/>
        <end position="166"/>
    </location>
</feature>
<dbReference type="EMBL" id="OBDZ01000017">
    <property type="protein sequence ID" value="SNY33328.1"/>
    <property type="molecule type" value="Genomic_DNA"/>
</dbReference>
<feature type="domain" description="TtsA-like Glycoside hydrolase family 108" evidence="1">
    <location>
        <begin position="9"/>
        <end position="90"/>
    </location>
</feature>
<dbReference type="RefSeq" id="WP_097018303.1">
    <property type="nucleotide sequence ID" value="NZ_OBDZ01000017.1"/>
</dbReference>
<evidence type="ECO:0000313" key="4">
    <source>
        <dbReference type="Proteomes" id="UP000219573"/>
    </source>
</evidence>
<name>A0A285HC63_9FIRM</name>
<dbReference type="AlphaFoldDB" id="A0A285HC63"/>
<keyword evidence="4" id="KW-1185">Reference proteome</keyword>
<gene>
    <name evidence="3" type="ORF">SAMN06265827_1171</name>
</gene>
<evidence type="ECO:0000259" key="2">
    <source>
        <dbReference type="Pfam" id="PF09374"/>
    </source>
</evidence>
<dbReference type="Proteomes" id="UP000219573">
    <property type="component" value="Unassembled WGS sequence"/>
</dbReference>
<dbReference type="Gene3D" id="1.20.141.10">
    <property type="entry name" value="Chitosanase, subunit A, domain 1"/>
    <property type="match status" value="1"/>
</dbReference>
<protein>
    <submittedName>
        <fullName evidence="3">Predicted Peptidoglycan domain-containing protein</fullName>
    </submittedName>
</protein>
<sequence>MDKNFEKAFQKILQFEGKYSDDKDDRGGKTKYGISETIARESGYQGEMKDLTLDQAKGIYYQNYWVNLNYHKIKAIDIAIECFEQAVHIGPKRATSNLQLAYNLLTEQEIEVDGIVGSNTLKGVNNSAYGFELLQLLNILQGERYISICKADKSQKKFIRGWLKRTLL</sequence>
<dbReference type="Pfam" id="PF05838">
    <property type="entry name" value="Glyco_hydro_108"/>
    <property type="match status" value="1"/>
</dbReference>